<name>H0DZZ0_9ACTN</name>
<proteinExistence type="predicted"/>
<sequence length="100" mass="11221">MRLTQPATVKLRILQARPGRRSGRRCVAVRRPRRAGRCTRYATLPGTRTLRLLAGRTTVAISPRFGRRTLSTGVYRLQLTAIDGVRNRAVARSARILIGR</sequence>
<organism evidence="1 2">
    <name type="scientific">Patulibacter medicamentivorans</name>
    <dbReference type="NCBI Taxonomy" id="1097667"/>
    <lineage>
        <taxon>Bacteria</taxon>
        <taxon>Bacillati</taxon>
        <taxon>Actinomycetota</taxon>
        <taxon>Thermoleophilia</taxon>
        <taxon>Solirubrobacterales</taxon>
        <taxon>Patulibacteraceae</taxon>
        <taxon>Patulibacter</taxon>
    </lineage>
</organism>
<reference evidence="1 2" key="1">
    <citation type="journal article" date="2013" name="Biodegradation">
        <title>Quantitative proteomic analysis of ibuprofen-degrading Patulibacter sp. strain I11.</title>
        <authorList>
            <person name="Almeida B."/>
            <person name="Kjeldal H."/>
            <person name="Lolas I."/>
            <person name="Knudsen A.D."/>
            <person name="Carvalho G."/>
            <person name="Nielsen K.L."/>
            <person name="Barreto Crespo M.T."/>
            <person name="Stensballe A."/>
            <person name="Nielsen J.L."/>
        </authorList>
    </citation>
    <scope>NUCLEOTIDE SEQUENCE [LARGE SCALE GENOMIC DNA]</scope>
    <source>
        <strain evidence="1 2">I11</strain>
    </source>
</reference>
<evidence type="ECO:0000313" key="1">
    <source>
        <dbReference type="EMBL" id="EHN13094.1"/>
    </source>
</evidence>
<evidence type="ECO:0000313" key="2">
    <source>
        <dbReference type="Proteomes" id="UP000005143"/>
    </source>
</evidence>
<dbReference type="AlphaFoldDB" id="H0DZZ0"/>
<dbReference type="Proteomes" id="UP000005143">
    <property type="component" value="Unassembled WGS sequence"/>
</dbReference>
<accession>H0DZZ0</accession>
<comment type="caution">
    <text evidence="1">The sequence shown here is derived from an EMBL/GenBank/DDBJ whole genome shotgun (WGS) entry which is preliminary data.</text>
</comment>
<dbReference type="EMBL" id="AGUD01000003">
    <property type="protein sequence ID" value="EHN13094.1"/>
    <property type="molecule type" value="Genomic_DNA"/>
</dbReference>
<keyword evidence="2" id="KW-1185">Reference proteome</keyword>
<protein>
    <submittedName>
        <fullName evidence="1">Uncharacterized protein</fullName>
    </submittedName>
</protein>
<gene>
    <name evidence="1" type="ORF">PAI11_00950</name>
</gene>